<evidence type="ECO:0000313" key="5">
    <source>
        <dbReference type="Proteomes" id="UP000006039"/>
    </source>
</evidence>
<reference evidence="3" key="2">
    <citation type="submission" date="2010-07" db="EMBL/GenBank/DDBJ databases">
        <authorList>
            <consortium name="The Broad Institute Genome Sequencing Platform"/>
            <consortium name="Broad Institute Genome Sequencing Center for Infectious Disease"/>
            <person name="Ma L.-J."/>
            <person name="Dead R."/>
            <person name="Young S."/>
            <person name="Zeng Q."/>
            <person name="Koehrsen M."/>
            <person name="Alvarado L."/>
            <person name="Berlin A."/>
            <person name="Chapman S.B."/>
            <person name="Chen Z."/>
            <person name="Freedman E."/>
            <person name="Gellesch M."/>
            <person name="Goldberg J."/>
            <person name="Griggs A."/>
            <person name="Gujja S."/>
            <person name="Heilman E.R."/>
            <person name="Heiman D."/>
            <person name="Hepburn T."/>
            <person name="Howarth C."/>
            <person name="Jen D."/>
            <person name="Larson L."/>
            <person name="Mehta T."/>
            <person name="Neiman D."/>
            <person name="Pearson M."/>
            <person name="Roberts A."/>
            <person name="Saif S."/>
            <person name="Shea T."/>
            <person name="Shenoy N."/>
            <person name="Sisk P."/>
            <person name="Stolte C."/>
            <person name="Sykes S."/>
            <person name="Walk T."/>
            <person name="White J."/>
            <person name="Yandava C."/>
            <person name="Haas B."/>
            <person name="Nusbaum C."/>
            <person name="Birren B."/>
        </authorList>
    </citation>
    <scope>NUCLEOTIDE SEQUENCE</scope>
    <source>
        <strain evidence="3">R3-111a-1</strain>
    </source>
</reference>
<reference evidence="3" key="3">
    <citation type="submission" date="2010-09" db="EMBL/GenBank/DDBJ databases">
        <title>Annotation of Gaeumannomyces graminis var. tritici R3-111a-1.</title>
        <authorList>
            <consortium name="The Broad Institute Genome Sequencing Platform"/>
            <person name="Ma L.-J."/>
            <person name="Dead R."/>
            <person name="Young S.K."/>
            <person name="Zeng Q."/>
            <person name="Gargeya S."/>
            <person name="Fitzgerald M."/>
            <person name="Haas B."/>
            <person name="Abouelleil A."/>
            <person name="Alvarado L."/>
            <person name="Arachchi H.M."/>
            <person name="Berlin A."/>
            <person name="Brown A."/>
            <person name="Chapman S.B."/>
            <person name="Chen Z."/>
            <person name="Dunbar C."/>
            <person name="Freedman E."/>
            <person name="Gearin G."/>
            <person name="Gellesch M."/>
            <person name="Goldberg J."/>
            <person name="Griggs A."/>
            <person name="Gujja S."/>
            <person name="Heiman D."/>
            <person name="Howarth C."/>
            <person name="Larson L."/>
            <person name="Lui A."/>
            <person name="MacDonald P.J.P."/>
            <person name="Mehta T."/>
            <person name="Montmayeur A."/>
            <person name="Murphy C."/>
            <person name="Neiman D."/>
            <person name="Pearson M."/>
            <person name="Priest M."/>
            <person name="Roberts A."/>
            <person name="Saif S."/>
            <person name="Shea T."/>
            <person name="Shenoy N."/>
            <person name="Sisk P."/>
            <person name="Stolte C."/>
            <person name="Sykes S."/>
            <person name="Yandava C."/>
            <person name="Wortman J."/>
            <person name="Nusbaum C."/>
            <person name="Birren B."/>
        </authorList>
    </citation>
    <scope>NUCLEOTIDE SEQUENCE</scope>
    <source>
        <strain evidence="3">R3-111a-1</strain>
    </source>
</reference>
<feature type="region of interest" description="Disordered" evidence="1">
    <location>
        <begin position="1"/>
        <end position="31"/>
    </location>
</feature>
<dbReference type="EnsemblFungi" id="EJT69840">
    <property type="protein sequence ID" value="EJT69840"/>
    <property type="gene ID" value="GGTG_12723"/>
</dbReference>
<dbReference type="GeneID" id="20353181"/>
<organism evidence="3">
    <name type="scientific">Gaeumannomyces tritici (strain R3-111a-1)</name>
    <name type="common">Wheat and barley take-all root rot fungus</name>
    <name type="synonym">Gaeumannomyces graminis var. tritici</name>
    <dbReference type="NCBI Taxonomy" id="644352"/>
    <lineage>
        <taxon>Eukaryota</taxon>
        <taxon>Fungi</taxon>
        <taxon>Dikarya</taxon>
        <taxon>Ascomycota</taxon>
        <taxon>Pezizomycotina</taxon>
        <taxon>Sordariomycetes</taxon>
        <taxon>Sordariomycetidae</taxon>
        <taxon>Magnaporthales</taxon>
        <taxon>Magnaporthaceae</taxon>
        <taxon>Gaeumannomyces</taxon>
    </lineage>
</organism>
<reference evidence="4" key="5">
    <citation type="submission" date="2018-04" db="UniProtKB">
        <authorList>
            <consortium name="EnsemblFungi"/>
        </authorList>
    </citation>
    <scope>IDENTIFICATION</scope>
    <source>
        <strain evidence="4">R3-111a-1</strain>
    </source>
</reference>
<name>J3PGU3_GAET3</name>
<sequence length="315" mass="33295">MADYHYGQHGVVPQPRSTPASYDGIQTMPENGLHPVEQTMERLPSAVEASASPYVLPEAHGQAQLGTPPAHPPHQQHLSTTEFQKPEPNDTYMAYHSSSQLPSASFSQASPVPEKTILGLRKPTFFLTLSNIFLVIVVILVGVLPSQLNKNQNTGGACAGGSGASNGGGPPTSPNGTAPTYPATGGNSPRICFDTNTAPRAESQFGAPAVDCPRRDNATARYTVPGTSLTFERVCGVDTTAGDIGSFPTTSMPDCLALCAQLNLYPSSTMGRCLGVSWVFGSGLQGQGSSYCYPKYNISIPRSRRLDTESAYLVT</sequence>
<keyword evidence="2" id="KW-0472">Membrane</keyword>
<keyword evidence="5" id="KW-1185">Reference proteome</keyword>
<dbReference type="STRING" id="644352.J3PGU3"/>
<accession>J3PGU3</accession>
<evidence type="ECO:0000313" key="3">
    <source>
        <dbReference type="EMBL" id="EJT69840.1"/>
    </source>
</evidence>
<evidence type="ECO:0000256" key="1">
    <source>
        <dbReference type="SAM" id="MobiDB-lite"/>
    </source>
</evidence>
<dbReference type="Proteomes" id="UP000006039">
    <property type="component" value="Unassembled WGS sequence"/>
</dbReference>
<dbReference type="eggNOG" id="ENOG502RW2W">
    <property type="taxonomic scope" value="Eukaryota"/>
</dbReference>
<dbReference type="HOGENOM" id="CLU_068919_0_0_1"/>
<dbReference type="OrthoDB" id="4843036at2759"/>
<proteinExistence type="predicted"/>
<evidence type="ECO:0008006" key="6">
    <source>
        <dbReference type="Google" id="ProtNLM"/>
    </source>
</evidence>
<dbReference type="AlphaFoldDB" id="J3PGU3"/>
<keyword evidence="2" id="KW-0812">Transmembrane</keyword>
<feature type="transmembrane region" description="Helical" evidence="2">
    <location>
        <begin position="125"/>
        <end position="144"/>
    </location>
</feature>
<evidence type="ECO:0000313" key="4">
    <source>
        <dbReference type="EnsemblFungi" id="EJT69840"/>
    </source>
</evidence>
<dbReference type="RefSeq" id="XP_009228888.1">
    <property type="nucleotide sequence ID" value="XM_009230624.1"/>
</dbReference>
<feature type="region of interest" description="Disordered" evidence="1">
    <location>
        <begin position="61"/>
        <end position="93"/>
    </location>
</feature>
<protein>
    <recommendedName>
        <fullName evidence="6">Apple domain-containing protein</fullName>
    </recommendedName>
</protein>
<keyword evidence="2" id="KW-1133">Transmembrane helix</keyword>
<feature type="region of interest" description="Disordered" evidence="1">
    <location>
        <begin position="159"/>
        <end position="185"/>
    </location>
</feature>
<reference evidence="5" key="1">
    <citation type="submission" date="2010-07" db="EMBL/GenBank/DDBJ databases">
        <title>The genome sequence of Gaeumannomyces graminis var. tritici strain R3-111a-1.</title>
        <authorList>
            <consortium name="The Broad Institute Genome Sequencing Platform"/>
            <person name="Ma L.-J."/>
            <person name="Dead R."/>
            <person name="Young S."/>
            <person name="Zeng Q."/>
            <person name="Koehrsen M."/>
            <person name="Alvarado L."/>
            <person name="Berlin A."/>
            <person name="Chapman S.B."/>
            <person name="Chen Z."/>
            <person name="Freedman E."/>
            <person name="Gellesch M."/>
            <person name="Goldberg J."/>
            <person name="Griggs A."/>
            <person name="Gujja S."/>
            <person name="Heilman E.R."/>
            <person name="Heiman D."/>
            <person name="Hepburn T."/>
            <person name="Howarth C."/>
            <person name="Jen D."/>
            <person name="Larson L."/>
            <person name="Mehta T."/>
            <person name="Neiman D."/>
            <person name="Pearson M."/>
            <person name="Roberts A."/>
            <person name="Saif S."/>
            <person name="Shea T."/>
            <person name="Shenoy N."/>
            <person name="Sisk P."/>
            <person name="Stolte C."/>
            <person name="Sykes S."/>
            <person name="Walk T."/>
            <person name="White J."/>
            <person name="Yandava C."/>
            <person name="Haas B."/>
            <person name="Nusbaum C."/>
            <person name="Birren B."/>
        </authorList>
    </citation>
    <scope>NUCLEOTIDE SEQUENCE [LARGE SCALE GENOMIC DNA]</scope>
    <source>
        <strain evidence="5">R3-111a-1</strain>
    </source>
</reference>
<reference evidence="4" key="4">
    <citation type="journal article" date="2015" name="G3 (Bethesda)">
        <title>Genome sequences of three phytopathogenic species of the Magnaporthaceae family of fungi.</title>
        <authorList>
            <person name="Okagaki L.H."/>
            <person name="Nunes C.C."/>
            <person name="Sailsbery J."/>
            <person name="Clay B."/>
            <person name="Brown D."/>
            <person name="John T."/>
            <person name="Oh Y."/>
            <person name="Young N."/>
            <person name="Fitzgerald M."/>
            <person name="Haas B.J."/>
            <person name="Zeng Q."/>
            <person name="Young S."/>
            <person name="Adiconis X."/>
            <person name="Fan L."/>
            <person name="Levin J.Z."/>
            <person name="Mitchell T.K."/>
            <person name="Okubara P.A."/>
            <person name="Farman M.L."/>
            <person name="Kohn L.M."/>
            <person name="Birren B."/>
            <person name="Ma L.-J."/>
            <person name="Dean R.A."/>
        </authorList>
    </citation>
    <scope>NUCLEOTIDE SEQUENCE</scope>
    <source>
        <strain evidence="4">R3-111a-1</strain>
    </source>
</reference>
<evidence type="ECO:0000256" key="2">
    <source>
        <dbReference type="SAM" id="Phobius"/>
    </source>
</evidence>
<dbReference type="VEuPathDB" id="FungiDB:GGTG_12723"/>
<dbReference type="EMBL" id="GL385403">
    <property type="protein sequence ID" value="EJT69840.1"/>
    <property type="molecule type" value="Genomic_DNA"/>
</dbReference>
<feature type="compositionally biased region" description="Gly residues" evidence="1">
    <location>
        <begin position="159"/>
        <end position="170"/>
    </location>
</feature>
<gene>
    <name evidence="4" type="primary">20353181</name>
    <name evidence="3" type="ORF">GGTG_12723</name>
</gene>